<accession>A0ACB9AGI1</accession>
<reference evidence="1 2" key="2">
    <citation type="journal article" date="2022" name="Mol. Ecol. Resour.">
        <title>The genomes of chicory, endive, great burdock and yacon provide insights into Asteraceae paleo-polyploidization history and plant inulin production.</title>
        <authorList>
            <person name="Fan W."/>
            <person name="Wang S."/>
            <person name="Wang H."/>
            <person name="Wang A."/>
            <person name="Jiang F."/>
            <person name="Liu H."/>
            <person name="Zhao H."/>
            <person name="Xu D."/>
            <person name="Zhang Y."/>
        </authorList>
    </citation>
    <scope>NUCLEOTIDE SEQUENCE [LARGE SCALE GENOMIC DNA]</scope>
    <source>
        <strain evidence="2">cv. Punajuju</strain>
        <tissue evidence="1">Leaves</tissue>
    </source>
</reference>
<dbReference type="Proteomes" id="UP001055811">
    <property type="component" value="Linkage Group LG07"/>
</dbReference>
<reference evidence="2" key="1">
    <citation type="journal article" date="2022" name="Mol. Ecol. Resour.">
        <title>The genomes of chicory, endive, great burdock and yacon provide insights into Asteraceae palaeo-polyploidization history and plant inulin production.</title>
        <authorList>
            <person name="Fan W."/>
            <person name="Wang S."/>
            <person name="Wang H."/>
            <person name="Wang A."/>
            <person name="Jiang F."/>
            <person name="Liu H."/>
            <person name="Zhao H."/>
            <person name="Xu D."/>
            <person name="Zhang Y."/>
        </authorList>
    </citation>
    <scope>NUCLEOTIDE SEQUENCE [LARGE SCALE GENOMIC DNA]</scope>
    <source>
        <strain evidence="2">cv. Punajuju</strain>
    </source>
</reference>
<name>A0ACB9AGI1_CICIN</name>
<comment type="caution">
    <text evidence="1">The sequence shown here is derived from an EMBL/GenBank/DDBJ whole genome shotgun (WGS) entry which is preliminary data.</text>
</comment>
<dbReference type="EMBL" id="CM042015">
    <property type="protein sequence ID" value="KAI3708714.1"/>
    <property type="molecule type" value="Genomic_DNA"/>
</dbReference>
<proteinExistence type="predicted"/>
<sequence>MEPSCDRNHVSVAETKLQPVLGKKSQKLSKHLGLHEQLVTEIMEPNLKTGCRTDDCTVKYVDDRRGLRSIVSNLIPDVRHSTKRKQGNTGLKLGLTSYFRLRSGLVSVGLTSYIIWA</sequence>
<evidence type="ECO:0000313" key="2">
    <source>
        <dbReference type="Proteomes" id="UP001055811"/>
    </source>
</evidence>
<protein>
    <submittedName>
        <fullName evidence="1">Uncharacterized protein</fullName>
    </submittedName>
</protein>
<gene>
    <name evidence="1" type="ORF">L2E82_38098</name>
</gene>
<organism evidence="1 2">
    <name type="scientific">Cichorium intybus</name>
    <name type="common">Chicory</name>
    <dbReference type="NCBI Taxonomy" id="13427"/>
    <lineage>
        <taxon>Eukaryota</taxon>
        <taxon>Viridiplantae</taxon>
        <taxon>Streptophyta</taxon>
        <taxon>Embryophyta</taxon>
        <taxon>Tracheophyta</taxon>
        <taxon>Spermatophyta</taxon>
        <taxon>Magnoliopsida</taxon>
        <taxon>eudicotyledons</taxon>
        <taxon>Gunneridae</taxon>
        <taxon>Pentapetalae</taxon>
        <taxon>asterids</taxon>
        <taxon>campanulids</taxon>
        <taxon>Asterales</taxon>
        <taxon>Asteraceae</taxon>
        <taxon>Cichorioideae</taxon>
        <taxon>Cichorieae</taxon>
        <taxon>Cichoriinae</taxon>
        <taxon>Cichorium</taxon>
    </lineage>
</organism>
<evidence type="ECO:0000313" key="1">
    <source>
        <dbReference type="EMBL" id="KAI3708714.1"/>
    </source>
</evidence>
<keyword evidence="2" id="KW-1185">Reference proteome</keyword>